<protein>
    <submittedName>
        <fullName evidence="2">Uncharacterized protein</fullName>
    </submittedName>
</protein>
<gene>
    <name evidence="2" type="ORF">CDD80_2559</name>
</gene>
<feature type="chain" id="PRO_5012315918" evidence="1">
    <location>
        <begin position="20"/>
        <end position="174"/>
    </location>
</feature>
<name>A0A2C5YQ13_9HYPO</name>
<feature type="signal peptide" evidence="1">
    <location>
        <begin position="1"/>
        <end position="19"/>
    </location>
</feature>
<dbReference type="EMBL" id="NJES01000023">
    <property type="protein sequence ID" value="PHH80188.1"/>
    <property type="molecule type" value="Genomic_DNA"/>
</dbReference>
<dbReference type="OrthoDB" id="10280014at2759"/>
<evidence type="ECO:0000256" key="1">
    <source>
        <dbReference type="SAM" id="SignalP"/>
    </source>
</evidence>
<reference evidence="2 3" key="1">
    <citation type="submission" date="2017-06" db="EMBL/GenBank/DDBJ databases">
        <title>Ant-infecting Ophiocordyceps genomes reveal a high diversity of potential behavioral manipulation genes and a possible major role for enterotoxins.</title>
        <authorList>
            <person name="De Bekker C."/>
            <person name="Evans H.C."/>
            <person name="Brachmann A."/>
            <person name="Hughes D.P."/>
        </authorList>
    </citation>
    <scope>NUCLEOTIDE SEQUENCE [LARGE SCALE GENOMIC DNA]</scope>
    <source>
        <strain evidence="2 3">Map16</strain>
    </source>
</reference>
<sequence length="174" mass="20002">MHFFLFLSLLLAGIVSATANSNRRHWNKAVRPCDTNGVKGFELICLDDNDRDLPWHVYLRYDGAQWRVTQTTPSGPGEPVIDSLDKLSKRWCKRDDAVCNPDDKGVKGPTPSTMPMNCGYYGFMGIWFNQGHRYNMRVDKKEKGLWTDNLANKDAEVPYWLGGSDYCQYNKDKR</sequence>
<keyword evidence="3" id="KW-1185">Reference proteome</keyword>
<evidence type="ECO:0000313" key="2">
    <source>
        <dbReference type="EMBL" id="PHH80188.1"/>
    </source>
</evidence>
<organism evidence="2 3">
    <name type="scientific">Ophiocordyceps camponoti-rufipedis</name>
    <dbReference type="NCBI Taxonomy" id="2004952"/>
    <lineage>
        <taxon>Eukaryota</taxon>
        <taxon>Fungi</taxon>
        <taxon>Dikarya</taxon>
        <taxon>Ascomycota</taxon>
        <taxon>Pezizomycotina</taxon>
        <taxon>Sordariomycetes</taxon>
        <taxon>Hypocreomycetidae</taxon>
        <taxon>Hypocreales</taxon>
        <taxon>Ophiocordycipitaceae</taxon>
        <taxon>Ophiocordyceps</taxon>
    </lineage>
</organism>
<proteinExistence type="predicted"/>
<accession>A0A2C5YQ13</accession>
<evidence type="ECO:0000313" key="3">
    <source>
        <dbReference type="Proteomes" id="UP000226431"/>
    </source>
</evidence>
<comment type="caution">
    <text evidence="2">The sequence shown here is derived from an EMBL/GenBank/DDBJ whole genome shotgun (WGS) entry which is preliminary data.</text>
</comment>
<dbReference type="Proteomes" id="UP000226431">
    <property type="component" value="Unassembled WGS sequence"/>
</dbReference>
<keyword evidence="1" id="KW-0732">Signal</keyword>
<dbReference type="AlphaFoldDB" id="A0A2C5YQ13"/>